<evidence type="ECO:0000256" key="2">
    <source>
        <dbReference type="ARBA" id="ARBA00012961"/>
    </source>
</evidence>
<dbReference type="GO" id="GO:0005829">
    <property type="term" value="C:cytosol"/>
    <property type="evidence" value="ECO:0007669"/>
    <property type="project" value="TreeGrafter"/>
</dbReference>
<reference evidence="11 12" key="1">
    <citation type="submission" date="2020-12" db="EMBL/GenBank/DDBJ databases">
        <authorList>
            <person name="Shan Y."/>
        </authorList>
    </citation>
    <scope>NUCLEOTIDE SEQUENCE [LARGE SCALE GENOMIC DNA]</scope>
    <source>
        <strain evidence="12">csc3.9</strain>
    </source>
</reference>
<organism evidence="11 12">
    <name type="scientific">Spongiibacter nanhainus</name>
    <dbReference type="NCBI Taxonomy" id="2794344"/>
    <lineage>
        <taxon>Bacteria</taxon>
        <taxon>Pseudomonadati</taxon>
        <taxon>Pseudomonadota</taxon>
        <taxon>Gammaproteobacteria</taxon>
        <taxon>Cellvibrionales</taxon>
        <taxon>Spongiibacteraceae</taxon>
        <taxon>Spongiibacter</taxon>
    </lineage>
</organism>
<comment type="function">
    <text evidence="9">Essential for recycling GMP and indirectly, cGMP.</text>
</comment>
<dbReference type="InterPro" id="IPR008145">
    <property type="entry name" value="GK/Ca_channel_bsu"/>
</dbReference>
<dbReference type="PROSITE" id="PS00856">
    <property type="entry name" value="GUANYLATE_KINASE_1"/>
    <property type="match status" value="1"/>
</dbReference>
<evidence type="ECO:0000256" key="4">
    <source>
        <dbReference type="ARBA" id="ARBA00022679"/>
    </source>
</evidence>
<dbReference type="EMBL" id="CP066167">
    <property type="protein sequence ID" value="QQD18206.1"/>
    <property type="molecule type" value="Genomic_DNA"/>
</dbReference>
<dbReference type="GO" id="GO:0005524">
    <property type="term" value="F:ATP binding"/>
    <property type="evidence" value="ECO:0007669"/>
    <property type="project" value="UniProtKB-UniRule"/>
</dbReference>
<dbReference type="Gene3D" id="3.30.63.10">
    <property type="entry name" value="Guanylate Kinase phosphate binding domain"/>
    <property type="match status" value="1"/>
</dbReference>
<dbReference type="EC" id="2.7.4.8" evidence="2 9"/>
<dbReference type="NCBIfam" id="TIGR03263">
    <property type="entry name" value="guanyl_kin"/>
    <property type="match status" value="1"/>
</dbReference>
<dbReference type="PANTHER" id="PTHR23117:SF13">
    <property type="entry name" value="GUANYLATE KINASE"/>
    <property type="match status" value="1"/>
</dbReference>
<keyword evidence="12" id="KW-1185">Reference proteome</keyword>
<dbReference type="Gene3D" id="3.40.50.300">
    <property type="entry name" value="P-loop containing nucleotide triphosphate hydrolases"/>
    <property type="match status" value="1"/>
</dbReference>
<dbReference type="PANTHER" id="PTHR23117">
    <property type="entry name" value="GUANYLATE KINASE-RELATED"/>
    <property type="match status" value="1"/>
</dbReference>
<dbReference type="GO" id="GO:0004385">
    <property type="term" value="F:GMP kinase activity"/>
    <property type="evidence" value="ECO:0007669"/>
    <property type="project" value="UniProtKB-UniRule"/>
</dbReference>
<dbReference type="PROSITE" id="PS50052">
    <property type="entry name" value="GUANYLATE_KINASE_2"/>
    <property type="match status" value="1"/>
</dbReference>
<evidence type="ECO:0000256" key="8">
    <source>
        <dbReference type="ARBA" id="ARBA00030128"/>
    </source>
</evidence>
<keyword evidence="4 9" id="KW-0808">Transferase</keyword>
<keyword evidence="9" id="KW-0963">Cytoplasm</keyword>
<dbReference type="SMART" id="SM00072">
    <property type="entry name" value="GuKc"/>
    <property type="match status" value="1"/>
</dbReference>
<name>A0A7T4R0K0_9GAMM</name>
<dbReference type="SUPFAM" id="SSF52540">
    <property type="entry name" value="P-loop containing nucleoside triphosphate hydrolases"/>
    <property type="match status" value="1"/>
</dbReference>
<keyword evidence="6 9" id="KW-0418">Kinase</keyword>
<gene>
    <name evidence="9 11" type="primary">gmk</name>
    <name evidence="11" type="ORF">I6N98_18025</name>
</gene>
<evidence type="ECO:0000313" key="12">
    <source>
        <dbReference type="Proteomes" id="UP000596063"/>
    </source>
</evidence>
<dbReference type="Pfam" id="PF00625">
    <property type="entry name" value="Guanylate_kin"/>
    <property type="match status" value="1"/>
</dbReference>
<evidence type="ECO:0000256" key="6">
    <source>
        <dbReference type="ARBA" id="ARBA00022777"/>
    </source>
</evidence>
<evidence type="ECO:0000259" key="10">
    <source>
        <dbReference type="PROSITE" id="PS50052"/>
    </source>
</evidence>
<comment type="catalytic activity">
    <reaction evidence="9">
        <text>GMP + ATP = GDP + ADP</text>
        <dbReference type="Rhea" id="RHEA:20780"/>
        <dbReference type="ChEBI" id="CHEBI:30616"/>
        <dbReference type="ChEBI" id="CHEBI:58115"/>
        <dbReference type="ChEBI" id="CHEBI:58189"/>
        <dbReference type="ChEBI" id="CHEBI:456216"/>
        <dbReference type="EC" id="2.7.4.8"/>
    </reaction>
</comment>
<evidence type="ECO:0000256" key="9">
    <source>
        <dbReference type="HAMAP-Rule" id="MF_00328"/>
    </source>
</evidence>
<feature type="domain" description="Guanylate kinase-like" evidence="10">
    <location>
        <begin position="6"/>
        <end position="184"/>
    </location>
</feature>
<accession>A0A7T4R0K0</accession>
<keyword evidence="7 9" id="KW-0067">ATP-binding</keyword>
<dbReference type="RefSeq" id="WP_198569704.1">
    <property type="nucleotide sequence ID" value="NZ_CP066167.1"/>
</dbReference>
<evidence type="ECO:0000256" key="3">
    <source>
        <dbReference type="ARBA" id="ARBA00016296"/>
    </source>
</evidence>
<sequence>MQTPRGTLYTISAPSGAGKTSLVATLLKEVNHLCVSVSHTTRPMRPGEEDGVNYHFVSKEQFSAMLSKADFLEHAEVFGNYYGTSQAWVEAQLDDGQDVILEIDWQGAEQVRKLMPDTVAIFILPPSQQALRERLIQRGQDDHSVIEKRMAAAVEEMSHCVEGDYLVINDHFQQALNDLKAIVHTHRLRLARQQTHHAELLRDLLA</sequence>
<dbReference type="AlphaFoldDB" id="A0A7T4R0K0"/>
<dbReference type="InterPro" id="IPR027417">
    <property type="entry name" value="P-loop_NTPase"/>
</dbReference>
<keyword evidence="5 9" id="KW-0547">Nucleotide-binding</keyword>
<dbReference type="InterPro" id="IPR008144">
    <property type="entry name" value="Guanylate_kin-like_dom"/>
</dbReference>
<comment type="similarity">
    <text evidence="1 9">Belongs to the guanylate kinase family.</text>
</comment>
<dbReference type="CDD" id="cd00071">
    <property type="entry name" value="GMPK"/>
    <property type="match status" value="1"/>
</dbReference>
<evidence type="ECO:0000313" key="11">
    <source>
        <dbReference type="EMBL" id="QQD18206.1"/>
    </source>
</evidence>
<dbReference type="HAMAP" id="MF_00328">
    <property type="entry name" value="Guanylate_kinase"/>
    <property type="match status" value="1"/>
</dbReference>
<protein>
    <recommendedName>
        <fullName evidence="3 9">Guanylate kinase</fullName>
        <ecNumber evidence="2 9">2.7.4.8</ecNumber>
    </recommendedName>
    <alternativeName>
        <fullName evidence="8 9">GMP kinase</fullName>
    </alternativeName>
</protein>
<feature type="binding site" evidence="9">
    <location>
        <begin position="13"/>
        <end position="20"/>
    </location>
    <ligand>
        <name>ATP</name>
        <dbReference type="ChEBI" id="CHEBI:30616"/>
    </ligand>
</feature>
<dbReference type="InterPro" id="IPR017665">
    <property type="entry name" value="Guanylate_kinase"/>
</dbReference>
<dbReference type="KEGG" id="snan:I6N98_18025"/>
<evidence type="ECO:0000256" key="7">
    <source>
        <dbReference type="ARBA" id="ARBA00022840"/>
    </source>
</evidence>
<dbReference type="FunFam" id="3.30.63.10:FF:000002">
    <property type="entry name" value="Guanylate kinase 1"/>
    <property type="match status" value="1"/>
</dbReference>
<comment type="subcellular location">
    <subcellularLocation>
        <location evidence="9">Cytoplasm</location>
    </subcellularLocation>
</comment>
<evidence type="ECO:0000256" key="1">
    <source>
        <dbReference type="ARBA" id="ARBA00005790"/>
    </source>
</evidence>
<proteinExistence type="inferred from homology"/>
<evidence type="ECO:0000256" key="5">
    <source>
        <dbReference type="ARBA" id="ARBA00022741"/>
    </source>
</evidence>
<dbReference type="InterPro" id="IPR020590">
    <property type="entry name" value="Guanylate_kinase_CS"/>
</dbReference>
<dbReference type="Proteomes" id="UP000596063">
    <property type="component" value="Chromosome"/>
</dbReference>